<evidence type="ECO:0008006" key="6">
    <source>
        <dbReference type="Google" id="ProtNLM"/>
    </source>
</evidence>
<dbReference type="Gene3D" id="6.20.20.10">
    <property type="match status" value="1"/>
</dbReference>
<feature type="region of interest" description="Disordered" evidence="1">
    <location>
        <begin position="1"/>
        <end position="34"/>
    </location>
</feature>
<evidence type="ECO:0000256" key="1">
    <source>
        <dbReference type="SAM" id="MobiDB-lite"/>
    </source>
</evidence>
<dbReference type="EMBL" id="RFLX01000001">
    <property type="protein sequence ID" value="RMI26952.1"/>
    <property type="molecule type" value="Genomic_DNA"/>
</dbReference>
<dbReference type="InParanoid" id="A0A3A9JHE7"/>
<comment type="caution">
    <text evidence="2">The sequence shown here is derived from an EMBL/GenBank/DDBJ whole genome shotgun (WGS) entry which is preliminary data.</text>
</comment>
<dbReference type="Proteomes" id="UP000278036">
    <property type="component" value="Unassembled WGS sequence"/>
</dbReference>
<gene>
    <name evidence="2" type="ORF">D6Z83_07910</name>
    <name evidence="3" type="ORF">EBE87_00765</name>
</gene>
<dbReference type="SUPFAM" id="SSF57938">
    <property type="entry name" value="DnaJ/Hsp40 cysteine-rich domain"/>
    <property type="match status" value="1"/>
</dbReference>
<dbReference type="InterPro" id="IPR036410">
    <property type="entry name" value="HSP_DnaJ_Cys-rich_dom_sf"/>
</dbReference>
<accession>A0A3A9JHE7</accession>
<feature type="compositionally biased region" description="Low complexity" evidence="1">
    <location>
        <begin position="1"/>
        <end position="15"/>
    </location>
</feature>
<protein>
    <recommendedName>
        <fullName evidence="6">Molecular chaperone DnaJ</fullName>
    </recommendedName>
</protein>
<proteinExistence type="predicted"/>
<dbReference type="EMBL" id="RAQU01000034">
    <property type="protein sequence ID" value="RKK04741.1"/>
    <property type="molecule type" value="Genomic_DNA"/>
</dbReference>
<evidence type="ECO:0000313" key="5">
    <source>
        <dbReference type="Proteomes" id="UP000278036"/>
    </source>
</evidence>
<dbReference type="OrthoDB" id="7307073at2"/>
<evidence type="ECO:0000313" key="4">
    <source>
        <dbReference type="Proteomes" id="UP000274097"/>
    </source>
</evidence>
<dbReference type="AlphaFoldDB" id="A0A3A9JHE7"/>
<reference evidence="2 5" key="1">
    <citation type="submission" date="2018-09" db="EMBL/GenBank/DDBJ databases">
        <title>Roseomonas sp. nov., isolated from feces of Tibetan antelopes in the Qinghai-Tibet plateau, China.</title>
        <authorList>
            <person name="Tian Z."/>
        </authorList>
    </citation>
    <scope>NUCLEOTIDE SEQUENCE [LARGE SCALE GENOMIC DNA]</scope>
    <source>
        <strain evidence="3 4">Z23</strain>
        <strain evidence="2 5">Z24</strain>
    </source>
</reference>
<evidence type="ECO:0000313" key="3">
    <source>
        <dbReference type="EMBL" id="RMI26952.1"/>
    </source>
</evidence>
<name>A0A3A9JHE7_9PROT</name>
<evidence type="ECO:0000313" key="2">
    <source>
        <dbReference type="EMBL" id="RKK04741.1"/>
    </source>
</evidence>
<dbReference type="Proteomes" id="UP000274097">
    <property type="component" value="Unassembled WGS sequence"/>
</dbReference>
<organism evidence="2 5">
    <name type="scientific">Teichococcus wenyumeiae</name>
    <dbReference type="NCBI Taxonomy" id="2478470"/>
    <lineage>
        <taxon>Bacteria</taxon>
        <taxon>Pseudomonadati</taxon>
        <taxon>Pseudomonadota</taxon>
        <taxon>Alphaproteobacteria</taxon>
        <taxon>Acetobacterales</taxon>
        <taxon>Roseomonadaceae</taxon>
        <taxon>Roseomonas</taxon>
    </lineage>
</organism>
<sequence length="62" mass="5925">MSGTPSSTSAGTPGKPGDDAPVGTEGTGDDICPECQGTGRIEGRSCEACRGTGIVNKGIGGA</sequence>
<keyword evidence="4" id="KW-1185">Reference proteome</keyword>
<dbReference type="RefSeq" id="WP_120637787.1">
    <property type="nucleotide sequence ID" value="NZ_RAQU01000034.1"/>
</dbReference>